<dbReference type="Gene3D" id="3.90.920.10">
    <property type="entry name" value="DNA primase, PRIM domain"/>
    <property type="match status" value="1"/>
</dbReference>
<dbReference type="OrthoDB" id="19606at2759"/>
<evidence type="ECO:0000256" key="2">
    <source>
        <dbReference type="ARBA" id="ARBA00021278"/>
    </source>
</evidence>
<reference evidence="10 11" key="1">
    <citation type="journal article" date="2015" name="Environ. Microbiol.">
        <title>Genome analyses suggest the presence of polyploidy and recent human-driven expansions in eight global populations of the honeybee pathogen Nosema ceranae.</title>
        <authorList>
            <person name="Pelin A."/>
            <person name="Selman M."/>
            <person name="Aris-Brosou S."/>
            <person name="Farinelli L."/>
            <person name="Corradi N."/>
        </authorList>
    </citation>
    <scope>NUCLEOTIDE SEQUENCE [LARGE SCALE GENOMIC DNA]</scope>
    <source>
        <strain evidence="10 11">PA08 1199</strain>
    </source>
</reference>
<dbReference type="PANTHER" id="PTHR10536">
    <property type="entry name" value="DNA PRIMASE SMALL SUBUNIT"/>
    <property type="match status" value="1"/>
</dbReference>
<dbReference type="CDD" id="cd04860">
    <property type="entry name" value="AE_Prim_S"/>
    <property type="match status" value="1"/>
</dbReference>
<dbReference type="Proteomes" id="UP000034350">
    <property type="component" value="Unassembled WGS sequence"/>
</dbReference>
<dbReference type="VEuPathDB" id="MicrosporidiaDB:NCER_101019"/>
<comment type="caution">
    <text evidence="10">The sequence shown here is derived from an EMBL/GenBank/DDBJ whole genome shotgun (WGS) entry which is preliminary data.</text>
</comment>
<dbReference type="AlphaFoldDB" id="A0A0F9WUS1"/>
<evidence type="ECO:0000313" key="11">
    <source>
        <dbReference type="Proteomes" id="UP000034350"/>
    </source>
</evidence>
<dbReference type="GeneID" id="36319422"/>
<evidence type="ECO:0000256" key="4">
    <source>
        <dbReference type="ARBA" id="ARBA00022515"/>
    </source>
</evidence>
<dbReference type="VEuPathDB" id="MicrosporidiaDB:AAJ76_20004669"/>
<keyword evidence="7" id="KW-0235">DNA replication</keyword>
<evidence type="ECO:0000256" key="9">
    <source>
        <dbReference type="ARBA" id="ARBA00023163"/>
    </source>
</evidence>
<name>A0A0F9WUS1_9MICR</name>
<keyword evidence="8" id="KW-0479">Metal-binding</keyword>
<keyword evidence="5" id="KW-0808">Transferase</keyword>
<keyword evidence="11" id="KW-1185">Reference proteome</keyword>
<evidence type="ECO:0000256" key="6">
    <source>
        <dbReference type="ARBA" id="ARBA00022695"/>
    </source>
</evidence>
<dbReference type="VEuPathDB" id="MicrosporidiaDB:G9O61_00g005800"/>
<gene>
    <name evidence="10" type="ORF">AAJ76_20004669</name>
</gene>
<evidence type="ECO:0000256" key="7">
    <source>
        <dbReference type="ARBA" id="ARBA00022705"/>
    </source>
</evidence>
<dbReference type="InterPro" id="IPR002755">
    <property type="entry name" value="DNA_primase_S"/>
</dbReference>
<dbReference type="Pfam" id="PF01896">
    <property type="entry name" value="DNA_primase_S"/>
    <property type="match status" value="1"/>
</dbReference>
<keyword evidence="4" id="KW-0639">Primosome</keyword>
<proteinExistence type="inferred from homology"/>
<evidence type="ECO:0000313" key="10">
    <source>
        <dbReference type="EMBL" id="KKO76493.1"/>
    </source>
</evidence>
<dbReference type="GO" id="GO:0005658">
    <property type="term" value="C:alpha DNA polymerase:primase complex"/>
    <property type="evidence" value="ECO:0007669"/>
    <property type="project" value="UniProtKB-ARBA"/>
</dbReference>
<comment type="similarity">
    <text evidence="1">Belongs to the eukaryotic-type primase small subunit family.</text>
</comment>
<evidence type="ECO:0000256" key="1">
    <source>
        <dbReference type="ARBA" id="ARBA00009762"/>
    </source>
</evidence>
<organism evidence="10 11">
    <name type="scientific">Vairimorpha ceranae</name>
    <dbReference type="NCBI Taxonomy" id="40302"/>
    <lineage>
        <taxon>Eukaryota</taxon>
        <taxon>Fungi</taxon>
        <taxon>Fungi incertae sedis</taxon>
        <taxon>Microsporidia</taxon>
        <taxon>Nosematidae</taxon>
        <taxon>Vairimorpha</taxon>
    </lineage>
</organism>
<keyword evidence="9" id="KW-0804">Transcription</keyword>
<evidence type="ECO:0000256" key="5">
    <source>
        <dbReference type="ARBA" id="ARBA00022679"/>
    </source>
</evidence>
<dbReference type="GO" id="GO:0006269">
    <property type="term" value="P:DNA replication, synthesis of primer"/>
    <property type="evidence" value="ECO:0007669"/>
    <property type="project" value="UniProtKB-KW"/>
</dbReference>
<dbReference type="GO" id="GO:0046872">
    <property type="term" value="F:metal ion binding"/>
    <property type="evidence" value="ECO:0007669"/>
    <property type="project" value="UniProtKB-KW"/>
</dbReference>
<keyword evidence="6" id="KW-0548">Nucleotidyltransferase</keyword>
<protein>
    <recommendedName>
        <fullName evidence="2">DNA primase small subunit</fullName>
    </recommendedName>
</protein>
<keyword evidence="3" id="KW-0240">DNA-directed RNA polymerase</keyword>
<dbReference type="RefSeq" id="XP_024332235.1">
    <property type="nucleotide sequence ID" value="XM_024474499.1"/>
</dbReference>
<accession>A0A0F9WUS1</accession>
<dbReference type="EMBL" id="JPQZ01000002">
    <property type="protein sequence ID" value="KKO76493.1"/>
    <property type="molecule type" value="Genomic_DNA"/>
</dbReference>
<dbReference type="GO" id="GO:0003899">
    <property type="term" value="F:DNA-directed RNA polymerase activity"/>
    <property type="evidence" value="ECO:0007669"/>
    <property type="project" value="InterPro"/>
</dbReference>
<evidence type="ECO:0000256" key="3">
    <source>
        <dbReference type="ARBA" id="ARBA00022478"/>
    </source>
</evidence>
<evidence type="ECO:0000256" key="8">
    <source>
        <dbReference type="ARBA" id="ARBA00022723"/>
    </source>
</evidence>
<sequence length="293" mass="34585">MNSYYSKLYYERFFPSKKIFKWLKINSTRELSFTLENGIFTRYQTFSDYESFRKRLNDLTFEKIDIGAVYDVKPEKNKIKKAVEKELVFDVDLTDYNRTCCIDKNICERCISLIKVSVELLEYILKEELGFKKLCFVFSGRRGVHCWVTDSYASKFSEEIRGHIVSYIEKVCASCMYSDKYTEILMRYIPYLIDQGFVEKSNLTSQKFVKDKKFLQILYDKMFLKIDSEVTKSLIHLIKMPFCIHPASQMLSLPIDPGNLNDFVQNSMIKLEDLIKNPNLLNNALKILDSWIL</sequence>
<dbReference type="SUPFAM" id="SSF56747">
    <property type="entry name" value="Prim-pol domain"/>
    <property type="match status" value="1"/>
</dbReference>
<dbReference type="InterPro" id="IPR014052">
    <property type="entry name" value="DNA_primase_ssu_euk/arc"/>
</dbReference>